<accession>A0AAD8YFS5</accession>
<reference evidence="1" key="1">
    <citation type="submission" date="2023-06" db="EMBL/GenBank/DDBJ databases">
        <title>Survivors Of The Sea: Transcriptome response of Skeletonema marinoi to long-term dormancy.</title>
        <authorList>
            <person name="Pinder M.I.M."/>
            <person name="Kourtchenko O."/>
            <person name="Robertson E.K."/>
            <person name="Larsson T."/>
            <person name="Maumus F."/>
            <person name="Osuna-Cruz C.M."/>
            <person name="Vancaester E."/>
            <person name="Stenow R."/>
            <person name="Vandepoele K."/>
            <person name="Ploug H."/>
            <person name="Bruchert V."/>
            <person name="Godhe A."/>
            <person name="Topel M."/>
        </authorList>
    </citation>
    <scope>NUCLEOTIDE SEQUENCE</scope>
    <source>
        <strain evidence="1">R05AC</strain>
    </source>
</reference>
<keyword evidence="2" id="KW-1185">Reference proteome</keyword>
<dbReference type="InterPro" id="IPR053199">
    <property type="entry name" value="cDPG_synthetase-like"/>
</dbReference>
<dbReference type="PANTHER" id="PTHR42869:SF1">
    <property type="entry name" value="SLL0572 PROTEIN"/>
    <property type="match status" value="1"/>
</dbReference>
<dbReference type="Proteomes" id="UP001224775">
    <property type="component" value="Unassembled WGS sequence"/>
</dbReference>
<dbReference type="AlphaFoldDB" id="A0AAD8YFS5"/>
<comment type="caution">
    <text evidence="1">The sequence shown here is derived from an EMBL/GenBank/DDBJ whole genome shotgun (WGS) entry which is preliminary data.</text>
</comment>
<organism evidence="1 2">
    <name type="scientific">Skeletonema marinoi</name>
    <dbReference type="NCBI Taxonomy" id="267567"/>
    <lineage>
        <taxon>Eukaryota</taxon>
        <taxon>Sar</taxon>
        <taxon>Stramenopiles</taxon>
        <taxon>Ochrophyta</taxon>
        <taxon>Bacillariophyta</taxon>
        <taxon>Coscinodiscophyceae</taxon>
        <taxon>Thalassiosirophycidae</taxon>
        <taxon>Thalassiosirales</taxon>
        <taxon>Skeletonemataceae</taxon>
        <taxon>Skeletonema</taxon>
        <taxon>Skeletonema marinoi-dohrnii complex</taxon>
    </lineage>
</organism>
<evidence type="ECO:0000313" key="2">
    <source>
        <dbReference type="Proteomes" id="UP001224775"/>
    </source>
</evidence>
<sequence length="131" mass="14324">MVYGKKVLVIDDGPTLTHGGMPFGAGYVLAKQMGAAEIVDPRQAAKGSLVGVFQKFQHLEKVLPAMGYDERQVSDLQETVRGVDCDCIITGTPINLENVIDVGKNCVRARYCLQLDKQNMTFLELALKPIV</sequence>
<evidence type="ECO:0000313" key="1">
    <source>
        <dbReference type="EMBL" id="KAK1744769.1"/>
    </source>
</evidence>
<dbReference type="EMBL" id="JATAAI010000006">
    <property type="protein sequence ID" value="KAK1744769.1"/>
    <property type="molecule type" value="Genomic_DNA"/>
</dbReference>
<protein>
    <submittedName>
        <fullName evidence="1">Uncharacterized protein</fullName>
    </submittedName>
</protein>
<proteinExistence type="predicted"/>
<gene>
    <name evidence="1" type="ORF">QTG54_004060</name>
</gene>
<dbReference type="PANTHER" id="PTHR42869">
    <property type="entry name" value="SLL0572 PROTEIN"/>
    <property type="match status" value="1"/>
</dbReference>
<name>A0AAD8YFS5_9STRA</name>